<proteinExistence type="predicted"/>
<dbReference type="InterPro" id="IPR002645">
    <property type="entry name" value="STAS_dom"/>
</dbReference>
<accession>A0A2G8B5V6</accession>
<dbReference type="OrthoDB" id="4749356at2"/>
<dbReference type="RefSeq" id="WP_048893793.1">
    <property type="nucleotide sequence ID" value="NZ_AP024237.1"/>
</dbReference>
<dbReference type="PROSITE" id="PS50801">
    <property type="entry name" value="STAS"/>
    <property type="match status" value="1"/>
</dbReference>
<evidence type="ECO:0000313" key="1">
    <source>
        <dbReference type="EMBL" id="BCO37172.1"/>
    </source>
</evidence>
<name>A0A2G8B5V6_9MYCO</name>
<evidence type="ECO:0000313" key="2">
    <source>
        <dbReference type="Proteomes" id="UP000595446"/>
    </source>
</evidence>
<dbReference type="Pfam" id="PF01740">
    <property type="entry name" value="STAS"/>
    <property type="match status" value="1"/>
</dbReference>
<protein>
    <submittedName>
        <fullName evidence="1">Uncharacterized protein</fullName>
    </submittedName>
</protein>
<organism evidence="1 2">
    <name type="scientific">Mycobacterium heckeshornense</name>
    <dbReference type="NCBI Taxonomy" id="110505"/>
    <lineage>
        <taxon>Bacteria</taxon>
        <taxon>Bacillati</taxon>
        <taxon>Actinomycetota</taxon>
        <taxon>Actinomycetes</taxon>
        <taxon>Mycobacteriales</taxon>
        <taxon>Mycobacteriaceae</taxon>
        <taxon>Mycobacterium</taxon>
    </lineage>
</organism>
<sequence>MSVVQVNGALVADSTAAVRRAVTSEFLRSPGFLALDLTGVSRIDGDGIEALTSAAVQAGESDIGFCLVGAHQGPIAAALAEADLSELFEIVPTLDDI</sequence>
<dbReference type="CDD" id="cd07043">
    <property type="entry name" value="STAS_anti-anti-sigma_factors"/>
    <property type="match status" value="1"/>
</dbReference>
<dbReference type="EMBL" id="AP024237">
    <property type="protein sequence ID" value="BCO37172.1"/>
    <property type="molecule type" value="Genomic_DNA"/>
</dbReference>
<dbReference type="InterPro" id="IPR036513">
    <property type="entry name" value="STAS_dom_sf"/>
</dbReference>
<dbReference type="Proteomes" id="UP000595446">
    <property type="component" value="Chromosome"/>
</dbReference>
<dbReference type="Gene3D" id="3.30.750.24">
    <property type="entry name" value="STAS domain"/>
    <property type="match status" value="1"/>
</dbReference>
<reference evidence="1 2" key="1">
    <citation type="submission" date="2020-12" db="EMBL/GenBank/DDBJ databases">
        <title>Complete genome sequence of Mycobacterium heckeshornense JCM 15655T, closely related to a pathogenic non-tuberculous mycobacterial species Mycobacterium xenopi.</title>
        <authorList>
            <person name="Yoshida M."/>
            <person name="Fukano H."/>
            <person name="Asakura T."/>
            <person name="Suzuki M."/>
            <person name="Hoshino Y."/>
        </authorList>
    </citation>
    <scope>NUCLEOTIDE SEQUENCE [LARGE SCALE GENOMIC DNA]</scope>
    <source>
        <strain evidence="1 2">JCM 15655</strain>
    </source>
</reference>
<dbReference type="AlphaFoldDB" id="A0A2G8B5V6"/>
<keyword evidence="2" id="KW-1185">Reference proteome</keyword>
<dbReference type="SUPFAM" id="SSF52091">
    <property type="entry name" value="SpoIIaa-like"/>
    <property type="match status" value="1"/>
</dbReference>
<gene>
    <name evidence="1" type="ORF">MHEC_36050</name>
</gene>